<dbReference type="NCBIfam" id="TIGR04025">
    <property type="entry name" value="PPOX_FMN_DR2398"/>
    <property type="match status" value="1"/>
</dbReference>
<gene>
    <name evidence="2" type="ORF">PHY01_24230</name>
</gene>
<dbReference type="Pfam" id="PF01243">
    <property type="entry name" value="PNPOx_N"/>
    <property type="match status" value="1"/>
</dbReference>
<dbReference type="SUPFAM" id="SSF50475">
    <property type="entry name" value="FMN-binding split barrel"/>
    <property type="match status" value="1"/>
</dbReference>
<dbReference type="InterPro" id="IPR011576">
    <property type="entry name" value="Pyridox_Oxase_N"/>
</dbReference>
<sequence length="192" mass="20260">MNGFAHVLRTPEELAAHYRPASELVARKKIDHVDEGAAALIAASPFVLLATSGADGRCTVSPRGGEPGFVRVLDPHRLAVPDYAGNNLLDSAHHLLANPHVGLMFVLPGRAEILRVEGRAVLTVDDAVLDGAADQGRRPVAAIGVTVESVFVHCAASLRRAGLWEPDTWGRVEAPTTAEVVRGHLAITAPSP</sequence>
<dbReference type="AlphaFoldDB" id="A0A4Y3WPY1"/>
<dbReference type="PANTHER" id="PTHR42815">
    <property type="entry name" value="FAD-BINDING, PUTATIVE (AFU_ORTHOLOGUE AFUA_6G07600)-RELATED"/>
    <property type="match status" value="1"/>
</dbReference>
<dbReference type="Gene3D" id="2.30.110.10">
    <property type="entry name" value="Electron Transport, Fmn-binding Protein, Chain A"/>
    <property type="match status" value="1"/>
</dbReference>
<evidence type="ECO:0000313" key="2">
    <source>
        <dbReference type="EMBL" id="GEC20140.1"/>
    </source>
</evidence>
<keyword evidence="3" id="KW-1185">Reference proteome</keyword>
<dbReference type="Proteomes" id="UP000320338">
    <property type="component" value="Unassembled WGS sequence"/>
</dbReference>
<protein>
    <submittedName>
        <fullName evidence="2">Pyridoxamine 5'-phosphate oxidase</fullName>
    </submittedName>
</protein>
<name>A0A4Y3WPY1_9PSEU</name>
<dbReference type="RefSeq" id="WP_170183775.1">
    <property type="nucleotide sequence ID" value="NZ_BAAARZ010000008.1"/>
</dbReference>
<accession>A0A4Y3WPY1</accession>
<comment type="caution">
    <text evidence="2">The sequence shown here is derived from an EMBL/GenBank/DDBJ whole genome shotgun (WGS) entry which is preliminary data.</text>
</comment>
<reference evidence="2 3" key="1">
    <citation type="submission" date="2019-06" db="EMBL/GenBank/DDBJ databases">
        <title>Whole genome shotgun sequence of Pseudonocardia hydrocarbonoxydans NBRC 14498.</title>
        <authorList>
            <person name="Hosoyama A."/>
            <person name="Uohara A."/>
            <person name="Ohji S."/>
            <person name="Ichikawa N."/>
        </authorList>
    </citation>
    <scope>NUCLEOTIDE SEQUENCE [LARGE SCALE GENOMIC DNA]</scope>
    <source>
        <strain evidence="2 3">NBRC 14498</strain>
    </source>
</reference>
<dbReference type="PANTHER" id="PTHR42815:SF2">
    <property type="entry name" value="FAD-BINDING, PUTATIVE (AFU_ORTHOLOGUE AFUA_6G07600)-RELATED"/>
    <property type="match status" value="1"/>
</dbReference>
<feature type="domain" description="Pyridoxamine 5'-phosphate oxidase N-terminal" evidence="1">
    <location>
        <begin position="35"/>
        <end position="154"/>
    </location>
</feature>
<dbReference type="InterPro" id="IPR012349">
    <property type="entry name" value="Split_barrel_FMN-bd"/>
</dbReference>
<organism evidence="2 3">
    <name type="scientific">Pseudonocardia hydrocarbonoxydans</name>
    <dbReference type="NCBI Taxonomy" id="76726"/>
    <lineage>
        <taxon>Bacteria</taxon>
        <taxon>Bacillati</taxon>
        <taxon>Actinomycetota</taxon>
        <taxon>Actinomycetes</taxon>
        <taxon>Pseudonocardiales</taxon>
        <taxon>Pseudonocardiaceae</taxon>
        <taxon>Pseudonocardia</taxon>
    </lineage>
</organism>
<proteinExistence type="predicted"/>
<dbReference type="EMBL" id="BJNG01000017">
    <property type="protein sequence ID" value="GEC20140.1"/>
    <property type="molecule type" value="Genomic_DNA"/>
</dbReference>
<evidence type="ECO:0000313" key="3">
    <source>
        <dbReference type="Proteomes" id="UP000320338"/>
    </source>
</evidence>
<evidence type="ECO:0000259" key="1">
    <source>
        <dbReference type="Pfam" id="PF01243"/>
    </source>
</evidence>
<dbReference type="InterPro" id="IPR024029">
    <property type="entry name" value="Pyridox_Oxase_FMN-dep"/>
</dbReference>